<dbReference type="InterPro" id="IPR050287">
    <property type="entry name" value="MTA/SAH_deaminase"/>
</dbReference>
<dbReference type="Gene3D" id="3.20.20.140">
    <property type="entry name" value="Metal-dependent hydrolases"/>
    <property type="match status" value="1"/>
</dbReference>
<dbReference type="CDD" id="cd01298">
    <property type="entry name" value="ATZ_TRZ_like"/>
    <property type="match status" value="1"/>
</dbReference>
<dbReference type="SUPFAM" id="SSF51556">
    <property type="entry name" value="Metallo-dependent hydrolases"/>
    <property type="match status" value="1"/>
</dbReference>
<dbReference type="RefSeq" id="WP_261615150.1">
    <property type="nucleotide sequence ID" value="NZ_JALIDZ010000003.1"/>
</dbReference>
<evidence type="ECO:0000256" key="4">
    <source>
        <dbReference type="ARBA" id="ARBA00022833"/>
    </source>
</evidence>
<dbReference type="InterPro" id="IPR032466">
    <property type="entry name" value="Metal_Hydrolase"/>
</dbReference>
<evidence type="ECO:0000313" key="6">
    <source>
        <dbReference type="EMBL" id="MCT8971573.1"/>
    </source>
</evidence>
<dbReference type="SUPFAM" id="SSF51338">
    <property type="entry name" value="Composite domain of metallo-dependent hydrolases"/>
    <property type="match status" value="2"/>
</dbReference>
<dbReference type="PANTHER" id="PTHR43794">
    <property type="entry name" value="AMINOHYDROLASE SSNA-RELATED"/>
    <property type="match status" value="1"/>
</dbReference>
<keyword evidence="7" id="KW-1185">Reference proteome</keyword>
<dbReference type="GO" id="GO:0102127">
    <property type="term" value="F:8-oxoguanine deaminase activity"/>
    <property type="evidence" value="ECO:0007669"/>
    <property type="project" value="UniProtKB-EC"/>
</dbReference>
<evidence type="ECO:0000256" key="3">
    <source>
        <dbReference type="ARBA" id="ARBA00022801"/>
    </source>
</evidence>
<comment type="similarity">
    <text evidence="1">Belongs to the metallo-dependent hydrolases superfamily. ATZ/TRZ family.</text>
</comment>
<gene>
    <name evidence="6" type="ORF">MUB46_06880</name>
</gene>
<dbReference type="InterPro" id="IPR006680">
    <property type="entry name" value="Amidohydro-rel"/>
</dbReference>
<evidence type="ECO:0000259" key="5">
    <source>
        <dbReference type="Pfam" id="PF01979"/>
    </source>
</evidence>
<dbReference type="PANTHER" id="PTHR43794:SF11">
    <property type="entry name" value="AMIDOHYDROLASE-RELATED DOMAIN-CONTAINING PROTEIN"/>
    <property type="match status" value="1"/>
</dbReference>
<keyword evidence="3 6" id="KW-0378">Hydrolase</keyword>
<protein>
    <submittedName>
        <fullName evidence="6">8-oxoguanine deaminase</fullName>
        <ecNumber evidence="6">3.5.4.32</ecNumber>
    </submittedName>
</protein>
<dbReference type="FunFam" id="3.20.20.140:FF:000014">
    <property type="entry name" value="5-methylthioadenosine/S-adenosylhomocysteine deaminase"/>
    <property type="match status" value="1"/>
</dbReference>
<sequence>MRRWIKDPLAILTGDTAGANSAGANSGGGAERGIVVEGGRIVELVGRGQEPAAPVDAVFDASRHVVLPGLVNTHHHFFQTLTRAHPDAINKELFPWLQALYPVWSRLTPEGFRLATRLALTELLMSGCTAASDHHYLFPDGLESAMDIQVEEATALGMRMTVTRGSMNLSAKDGGLPPDSVVQDEDTILSDCERVLSRYHDTSEGGLIRVALAPCAPFTVTKRLMTDSVGLAERFDCRLHTHLGETHDEDAYCLAHYGCRPVEYLEELGWMNERVWLAHGIHFNDDEVERLGSHRVGVSHCPTSNMVLASGQCRTKELEAMGAPVGLGVDGSASNDSSNLMEGVRHALMINRLTYGSGAVTHFDALRWATEGSARCLGRDDIGAIAVGKQADLAMYTLDELRFSGAGDPLAALVLCGAHKADRVMLAGEWKVEDGMPVGIDVERLRVEHGTAAKRFLEAL</sequence>
<organism evidence="6 7">
    <name type="scientific">Microbaculum marinisediminis</name>
    <dbReference type="NCBI Taxonomy" id="2931392"/>
    <lineage>
        <taxon>Bacteria</taxon>
        <taxon>Pseudomonadati</taxon>
        <taxon>Pseudomonadota</taxon>
        <taxon>Alphaproteobacteria</taxon>
        <taxon>Hyphomicrobiales</taxon>
        <taxon>Tepidamorphaceae</taxon>
        <taxon>Microbaculum</taxon>
    </lineage>
</organism>
<dbReference type="Pfam" id="PF01979">
    <property type="entry name" value="Amidohydro_1"/>
    <property type="match status" value="1"/>
</dbReference>
<dbReference type="GO" id="GO:0046872">
    <property type="term" value="F:metal ion binding"/>
    <property type="evidence" value="ECO:0007669"/>
    <property type="project" value="UniProtKB-KW"/>
</dbReference>
<reference evidence="6 7" key="1">
    <citation type="submission" date="2022-04" db="EMBL/GenBank/DDBJ databases">
        <authorList>
            <person name="Ye Y.-Q."/>
            <person name="Du Z.-J."/>
        </authorList>
    </citation>
    <scope>NUCLEOTIDE SEQUENCE [LARGE SCALE GENOMIC DNA]</scope>
    <source>
        <strain evidence="6 7">A6E488</strain>
    </source>
</reference>
<accession>A0AAW5QY50</accession>
<dbReference type="EC" id="3.5.4.32" evidence="6"/>
<dbReference type="GO" id="GO:0019239">
    <property type="term" value="F:deaminase activity"/>
    <property type="evidence" value="ECO:0007669"/>
    <property type="project" value="UniProtKB-ARBA"/>
</dbReference>
<keyword evidence="4" id="KW-0862">Zinc</keyword>
<evidence type="ECO:0000313" key="7">
    <source>
        <dbReference type="Proteomes" id="UP001320898"/>
    </source>
</evidence>
<dbReference type="InterPro" id="IPR011059">
    <property type="entry name" value="Metal-dep_hydrolase_composite"/>
</dbReference>
<comment type="caution">
    <text evidence="6">The sequence shown here is derived from an EMBL/GenBank/DDBJ whole genome shotgun (WGS) entry which is preliminary data.</text>
</comment>
<proteinExistence type="inferred from homology"/>
<evidence type="ECO:0000256" key="1">
    <source>
        <dbReference type="ARBA" id="ARBA00006745"/>
    </source>
</evidence>
<name>A0AAW5QY50_9HYPH</name>
<dbReference type="NCBIfam" id="NF006055">
    <property type="entry name" value="PRK08203.1"/>
    <property type="match status" value="1"/>
</dbReference>
<evidence type="ECO:0000256" key="2">
    <source>
        <dbReference type="ARBA" id="ARBA00022723"/>
    </source>
</evidence>
<dbReference type="Proteomes" id="UP001320898">
    <property type="component" value="Unassembled WGS sequence"/>
</dbReference>
<keyword evidence="2" id="KW-0479">Metal-binding</keyword>
<dbReference type="AlphaFoldDB" id="A0AAW5QY50"/>
<feature type="domain" description="Amidohydrolase-related" evidence="5">
    <location>
        <begin position="65"/>
        <end position="414"/>
    </location>
</feature>
<dbReference type="Gene3D" id="2.30.40.10">
    <property type="entry name" value="Urease, subunit C, domain 1"/>
    <property type="match status" value="1"/>
</dbReference>
<dbReference type="EMBL" id="JALIDZ010000003">
    <property type="protein sequence ID" value="MCT8971573.1"/>
    <property type="molecule type" value="Genomic_DNA"/>
</dbReference>